<keyword evidence="3" id="KW-0472">Membrane</keyword>
<feature type="transmembrane region" description="Helical" evidence="3">
    <location>
        <begin position="35"/>
        <end position="55"/>
    </location>
</feature>
<dbReference type="GO" id="GO:0004190">
    <property type="term" value="F:aspartic-type endopeptidase activity"/>
    <property type="evidence" value="ECO:0007669"/>
    <property type="project" value="InterPro"/>
</dbReference>
<reference evidence="5 6" key="1">
    <citation type="submission" date="2016-02" db="EMBL/GenBank/DDBJ databases">
        <title>Draft genome sequence of the strain BR 10247T Bradyrhizobium neotropicale isolated from nodules of Centrolobium paraense.</title>
        <authorList>
            <person name="Simoes-Araujo J.L."/>
            <person name="Barauna A.C."/>
            <person name="Silva K."/>
            <person name="Zilli J.E."/>
        </authorList>
    </citation>
    <scope>NUCLEOTIDE SEQUENCE [LARGE SCALE GENOMIC DNA]</scope>
    <source>
        <strain evidence="5 6">BR 10247</strain>
    </source>
</reference>
<feature type="transmembrane region" description="Helical" evidence="3">
    <location>
        <begin position="6"/>
        <end position="23"/>
    </location>
</feature>
<organism evidence="5 6">
    <name type="scientific">Bradyrhizobium neotropicale</name>
    <dbReference type="NCBI Taxonomy" id="1497615"/>
    <lineage>
        <taxon>Bacteria</taxon>
        <taxon>Pseudomonadati</taxon>
        <taxon>Pseudomonadota</taxon>
        <taxon>Alphaproteobacteria</taxon>
        <taxon>Hyphomicrobiales</taxon>
        <taxon>Nitrobacteraceae</taxon>
        <taxon>Bradyrhizobium</taxon>
    </lineage>
</organism>
<dbReference type="InterPro" id="IPR000045">
    <property type="entry name" value="Prepilin_IV_endopep_pep"/>
</dbReference>
<keyword evidence="3" id="KW-1133">Transmembrane helix</keyword>
<keyword evidence="3" id="KW-0812">Transmembrane</keyword>
<dbReference type="InterPro" id="IPR050882">
    <property type="entry name" value="Prepilin_peptidase/N-MTase"/>
</dbReference>
<gene>
    <name evidence="5" type="ORF">AXW67_31940</name>
</gene>
<sequence>MVGAGTAGVLGGGLALIMLAIAITDARSFLIPDPLNLAAVMLGLASAAVLGQGDLAVMAEAVLRAVFVAGAFLALHLAYLRLRRRRGIGLGDVKLAAVAGIWLDWPIVPIAIEIAALSALATYAVRRYALRHRLRPSTRLPFGLFFAPAIWICWLLQTTLPSGW</sequence>
<proteinExistence type="inferred from homology"/>
<dbReference type="InterPro" id="IPR014032">
    <property type="entry name" value="Peptidase_A24A_bac"/>
</dbReference>
<comment type="similarity">
    <text evidence="1 2">Belongs to the peptidase A24 family.</text>
</comment>
<dbReference type="PANTHER" id="PTHR30487">
    <property type="entry name" value="TYPE 4 PREPILIN-LIKE PROTEINS LEADER PEPTIDE-PROCESSING ENZYME"/>
    <property type="match status" value="1"/>
</dbReference>
<evidence type="ECO:0000313" key="6">
    <source>
        <dbReference type="Proteomes" id="UP000077173"/>
    </source>
</evidence>
<feature type="transmembrane region" description="Helical" evidence="3">
    <location>
        <begin position="61"/>
        <end position="80"/>
    </location>
</feature>
<name>A0A176YIQ6_9BRAD</name>
<evidence type="ECO:0000256" key="2">
    <source>
        <dbReference type="RuleBase" id="RU003793"/>
    </source>
</evidence>
<evidence type="ECO:0000256" key="1">
    <source>
        <dbReference type="ARBA" id="ARBA00005801"/>
    </source>
</evidence>
<keyword evidence="6" id="KW-1185">Reference proteome</keyword>
<dbReference type="PANTHER" id="PTHR30487:SF0">
    <property type="entry name" value="PREPILIN LEADER PEPTIDASE_N-METHYLTRANSFERASE-RELATED"/>
    <property type="match status" value="1"/>
</dbReference>
<comment type="caution">
    <text evidence="5">The sequence shown here is derived from an EMBL/GenBank/DDBJ whole genome shotgun (WGS) entry which is preliminary data.</text>
</comment>
<evidence type="ECO:0000259" key="4">
    <source>
        <dbReference type="Pfam" id="PF01478"/>
    </source>
</evidence>
<feature type="domain" description="Prepilin type IV endopeptidase peptidase" evidence="4">
    <location>
        <begin position="14"/>
        <end position="121"/>
    </location>
</feature>
<dbReference type="PRINTS" id="PR00864">
    <property type="entry name" value="PREPILNPTASE"/>
</dbReference>
<evidence type="ECO:0000256" key="3">
    <source>
        <dbReference type="SAM" id="Phobius"/>
    </source>
</evidence>
<dbReference type="EMBL" id="LSEF01000121">
    <property type="protein sequence ID" value="OAF06614.1"/>
    <property type="molecule type" value="Genomic_DNA"/>
</dbReference>
<feature type="transmembrane region" description="Helical" evidence="3">
    <location>
        <begin position="140"/>
        <end position="157"/>
    </location>
</feature>
<dbReference type="GO" id="GO:0005886">
    <property type="term" value="C:plasma membrane"/>
    <property type="evidence" value="ECO:0007669"/>
    <property type="project" value="TreeGrafter"/>
</dbReference>
<dbReference type="Gene3D" id="1.20.120.1220">
    <property type="match status" value="1"/>
</dbReference>
<dbReference type="Proteomes" id="UP000077173">
    <property type="component" value="Unassembled WGS sequence"/>
</dbReference>
<accession>A0A176YIQ6</accession>
<dbReference type="AlphaFoldDB" id="A0A176YIQ6"/>
<protein>
    <submittedName>
        <fullName evidence="5">Peptidase A24</fullName>
    </submittedName>
</protein>
<evidence type="ECO:0000313" key="5">
    <source>
        <dbReference type="EMBL" id="OAF06614.1"/>
    </source>
</evidence>
<dbReference type="Pfam" id="PF01478">
    <property type="entry name" value="Peptidase_A24"/>
    <property type="match status" value="1"/>
</dbReference>
<dbReference type="GO" id="GO:0006465">
    <property type="term" value="P:signal peptide processing"/>
    <property type="evidence" value="ECO:0007669"/>
    <property type="project" value="TreeGrafter"/>
</dbReference>